<comment type="caution">
    <text evidence="7">The sequence shown here is derived from an EMBL/GenBank/DDBJ whole genome shotgun (WGS) entry which is preliminary data.</text>
</comment>
<dbReference type="OrthoDB" id="9806302at2"/>
<dbReference type="Pfam" id="PF01554">
    <property type="entry name" value="MatE"/>
    <property type="match status" value="2"/>
</dbReference>
<feature type="transmembrane region" description="Helical" evidence="6">
    <location>
        <begin position="93"/>
        <end position="114"/>
    </location>
</feature>
<name>A0A1S2CLY9_AERSO</name>
<evidence type="ECO:0000256" key="4">
    <source>
        <dbReference type="ARBA" id="ARBA00022989"/>
    </source>
</evidence>
<dbReference type="GO" id="GO:0005886">
    <property type="term" value="C:plasma membrane"/>
    <property type="evidence" value="ECO:0007669"/>
    <property type="project" value="UniProtKB-SubCell"/>
</dbReference>
<sequence length="470" mass="51001">MSAYLTLRQRAMTRRFWAYALPSILAMLVSGAYYLIDGIFVGHYVGAAGLAGINLVYPVIMVLIGLAAMVSMGAATAISFQQGAKNDKLARQALVNALWLLAGLGVLAPALLYYTHTDILLGLGIEQGTDTWKQASDYLTWIGGGTLLLASNLAVPYLLRNDGRPKLAMVLVSSGAVLNIILNYIMVGRLGLGLIGTAQATLMAEGIVSLIGLGYFFTPWARLQLAWRDLVPNLPAMPNLLFTGLPSLIAQFNLGLLLMLHNSQLMVYGNVKDLAGFTVAGYTEAVFIVILQGLAFGIQPLISKAAGAKRHRDLKFLMEMGLKITFIYGMLVWLTIQLLPRQVAMLYTGNNDPELLAAAISSLTLNLGAIPLEGIIVFGIVLLQSMARTRQALVISLAKTLLLLPLIFLLPQLWGRDGVLMAQPATVLLLTLPLCWLLWREWLRLKVACAPKAKHHPQPARARAAVQLAR</sequence>
<gene>
    <name evidence="7" type="ORF">BJD16_05345</name>
</gene>
<feature type="transmembrane region" description="Helical" evidence="6">
    <location>
        <begin position="56"/>
        <end position="81"/>
    </location>
</feature>
<dbReference type="GO" id="GO:0042910">
    <property type="term" value="F:xenobiotic transmembrane transporter activity"/>
    <property type="evidence" value="ECO:0007669"/>
    <property type="project" value="InterPro"/>
</dbReference>
<evidence type="ECO:0000256" key="6">
    <source>
        <dbReference type="SAM" id="Phobius"/>
    </source>
</evidence>
<feature type="transmembrane region" description="Helical" evidence="6">
    <location>
        <begin position="192"/>
        <end position="218"/>
    </location>
</feature>
<evidence type="ECO:0000256" key="3">
    <source>
        <dbReference type="ARBA" id="ARBA00022692"/>
    </source>
</evidence>
<feature type="transmembrane region" description="Helical" evidence="6">
    <location>
        <begin position="167"/>
        <end position="186"/>
    </location>
</feature>
<dbReference type="GO" id="GO:0015297">
    <property type="term" value="F:antiporter activity"/>
    <property type="evidence" value="ECO:0007669"/>
    <property type="project" value="InterPro"/>
</dbReference>
<feature type="transmembrane region" description="Helical" evidence="6">
    <location>
        <begin position="138"/>
        <end position="155"/>
    </location>
</feature>
<dbReference type="Proteomes" id="UP000179934">
    <property type="component" value="Unassembled WGS sequence"/>
</dbReference>
<dbReference type="PANTHER" id="PTHR43823:SF3">
    <property type="entry name" value="MULTIDRUG EXPORT PROTEIN MEPA"/>
    <property type="match status" value="1"/>
</dbReference>
<evidence type="ECO:0000313" key="7">
    <source>
        <dbReference type="EMBL" id="OHY89762.1"/>
    </source>
</evidence>
<feature type="transmembrane region" description="Helical" evidence="6">
    <location>
        <begin position="420"/>
        <end position="439"/>
    </location>
</feature>
<dbReference type="STRING" id="646.BJD16_05345"/>
<keyword evidence="5 6" id="KW-0472">Membrane</keyword>
<evidence type="ECO:0000256" key="1">
    <source>
        <dbReference type="ARBA" id="ARBA00004651"/>
    </source>
</evidence>
<evidence type="ECO:0000313" key="8">
    <source>
        <dbReference type="Proteomes" id="UP000179934"/>
    </source>
</evidence>
<feature type="transmembrane region" description="Helical" evidence="6">
    <location>
        <begin position="392"/>
        <end position="414"/>
    </location>
</feature>
<feature type="transmembrane region" description="Helical" evidence="6">
    <location>
        <begin position="280"/>
        <end position="302"/>
    </location>
</feature>
<dbReference type="GeneID" id="58922184"/>
<protein>
    <submittedName>
        <fullName evidence="7">MATE family efflux transporter</fullName>
    </submittedName>
</protein>
<dbReference type="RefSeq" id="WP_042020464.1">
    <property type="nucleotide sequence ID" value="NZ_CDBW01000017.1"/>
</dbReference>
<feature type="transmembrane region" description="Helical" evidence="6">
    <location>
        <begin position="239"/>
        <end position="260"/>
    </location>
</feature>
<dbReference type="AlphaFoldDB" id="A0A1S2CLY9"/>
<feature type="transmembrane region" description="Helical" evidence="6">
    <location>
        <begin position="16"/>
        <end position="36"/>
    </location>
</feature>
<comment type="subcellular location">
    <subcellularLocation>
        <location evidence="1">Cell membrane</location>
        <topology evidence="1">Multi-pass membrane protein</topology>
    </subcellularLocation>
</comment>
<organism evidence="7 8">
    <name type="scientific">Aeromonas sobria</name>
    <dbReference type="NCBI Taxonomy" id="646"/>
    <lineage>
        <taxon>Bacteria</taxon>
        <taxon>Pseudomonadati</taxon>
        <taxon>Pseudomonadota</taxon>
        <taxon>Gammaproteobacteria</taxon>
        <taxon>Aeromonadales</taxon>
        <taxon>Aeromonadaceae</taxon>
        <taxon>Aeromonas</taxon>
    </lineage>
</organism>
<evidence type="ECO:0000256" key="5">
    <source>
        <dbReference type="ARBA" id="ARBA00023136"/>
    </source>
</evidence>
<reference evidence="7 8" key="1">
    <citation type="submission" date="2016-09" db="EMBL/GenBank/DDBJ databases">
        <title>Draft Genome Sequence of Aeromonas sobria Strain 08005, Isolated from Sick Rana catesbeiana.</title>
        <authorList>
            <person name="Yang Q."/>
        </authorList>
    </citation>
    <scope>NUCLEOTIDE SEQUENCE [LARGE SCALE GENOMIC DNA]</scope>
    <source>
        <strain evidence="7 8">08005</strain>
    </source>
</reference>
<evidence type="ECO:0000256" key="2">
    <source>
        <dbReference type="ARBA" id="ARBA00022475"/>
    </source>
</evidence>
<keyword evidence="4 6" id="KW-1133">Transmembrane helix</keyword>
<proteinExistence type="predicted"/>
<feature type="transmembrane region" description="Helical" evidence="6">
    <location>
        <begin position="314"/>
        <end position="336"/>
    </location>
</feature>
<feature type="transmembrane region" description="Helical" evidence="6">
    <location>
        <begin position="356"/>
        <end position="383"/>
    </location>
</feature>
<keyword evidence="2" id="KW-1003">Cell membrane</keyword>
<dbReference type="EMBL" id="MKFU01000034">
    <property type="protein sequence ID" value="OHY89762.1"/>
    <property type="molecule type" value="Genomic_DNA"/>
</dbReference>
<dbReference type="InterPro" id="IPR051327">
    <property type="entry name" value="MATE_MepA_subfamily"/>
</dbReference>
<dbReference type="InterPro" id="IPR002528">
    <property type="entry name" value="MATE_fam"/>
</dbReference>
<keyword evidence="3 6" id="KW-0812">Transmembrane</keyword>
<dbReference type="PANTHER" id="PTHR43823">
    <property type="entry name" value="SPORULATION PROTEIN YKVU"/>
    <property type="match status" value="1"/>
</dbReference>
<accession>A0A1S2CLY9</accession>